<dbReference type="RefSeq" id="WP_246607308.1">
    <property type="nucleotide sequence ID" value="NZ_BOQN01000059.1"/>
</dbReference>
<dbReference type="AlphaFoldDB" id="A0A919TDA6"/>
<proteinExistence type="predicted"/>
<dbReference type="Proteomes" id="UP000677082">
    <property type="component" value="Unassembled WGS sequence"/>
</dbReference>
<accession>A0A919TDA6</accession>
<gene>
    <name evidence="1" type="ORF">Ato02nite_045090</name>
</gene>
<evidence type="ECO:0000313" key="1">
    <source>
        <dbReference type="EMBL" id="GIM92716.1"/>
    </source>
</evidence>
<comment type="caution">
    <text evidence="1">The sequence shown here is derived from an EMBL/GenBank/DDBJ whole genome shotgun (WGS) entry which is preliminary data.</text>
</comment>
<sequence>MRAAVAAICEPRLLDAPETVVAALDACAAATDWLAGAPAERRRADDVRALRKALGYCWSVAVAADPAVGLPRFRELSGRADGDVAWIVRENGKKARLAKLLPAG</sequence>
<reference evidence="1 2" key="1">
    <citation type="submission" date="2021-03" db="EMBL/GenBank/DDBJ databases">
        <title>Whole genome shotgun sequence of Actinoplanes toevensis NBRC 105298.</title>
        <authorList>
            <person name="Komaki H."/>
            <person name="Tamura T."/>
        </authorList>
    </citation>
    <scope>NUCLEOTIDE SEQUENCE [LARGE SCALE GENOMIC DNA]</scope>
    <source>
        <strain evidence="1 2">NBRC 105298</strain>
    </source>
</reference>
<name>A0A919TDA6_9ACTN</name>
<protein>
    <submittedName>
        <fullName evidence="1">Uncharacterized protein</fullName>
    </submittedName>
</protein>
<organism evidence="1 2">
    <name type="scientific">Paractinoplanes toevensis</name>
    <dbReference type="NCBI Taxonomy" id="571911"/>
    <lineage>
        <taxon>Bacteria</taxon>
        <taxon>Bacillati</taxon>
        <taxon>Actinomycetota</taxon>
        <taxon>Actinomycetes</taxon>
        <taxon>Micromonosporales</taxon>
        <taxon>Micromonosporaceae</taxon>
        <taxon>Paractinoplanes</taxon>
    </lineage>
</organism>
<dbReference type="EMBL" id="BOQN01000059">
    <property type="protein sequence ID" value="GIM92716.1"/>
    <property type="molecule type" value="Genomic_DNA"/>
</dbReference>
<evidence type="ECO:0000313" key="2">
    <source>
        <dbReference type="Proteomes" id="UP000677082"/>
    </source>
</evidence>
<keyword evidence="2" id="KW-1185">Reference proteome</keyword>